<dbReference type="PANTHER" id="PTHR39624:SF2">
    <property type="entry name" value="OSMC-LIKE PROTEIN"/>
    <property type="match status" value="1"/>
</dbReference>
<accession>A0AAT9GKL6</accession>
<dbReference type="EMBL" id="AP029612">
    <property type="protein sequence ID" value="BFG71218.1"/>
    <property type="molecule type" value="Genomic_DNA"/>
</dbReference>
<reference evidence="1" key="1">
    <citation type="submission" date="2024-02" db="EMBL/GenBank/DDBJ databases">
        <title>Sediminibacterium planktonica sp. nov. and Sediminibacterium longus sp. nov., isolated from surface lake and river water.</title>
        <authorList>
            <person name="Watanabe K."/>
            <person name="Takemine S."/>
            <person name="Ishii Y."/>
            <person name="Ogata Y."/>
            <person name="Shindo C."/>
            <person name="Suda W."/>
        </authorList>
    </citation>
    <scope>NUCLEOTIDE SEQUENCE</scope>
    <source>
        <strain evidence="1">KACHI17</strain>
    </source>
</reference>
<evidence type="ECO:0008006" key="2">
    <source>
        <dbReference type="Google" id="ProtNLM"/>
    </source>
</evidence>
<evidence type="ECO:0000313" key="1">
    <source>
        <dbReference type="EMBL" id="BFG71218.1"/>
    </source>
</evidence>
<gene>
    <name evidence="1" type="ORF">KACHI17_20990</name>
</gene>
<dbReference type="Gene3D" id="3.30.300.20">
    <property type="match status" value="1"/>
</dbReference>
<dbReference type="Pfam" id="PF02566">
    <property type="entry name" value="OsmC"/>
    <property type="match status" value="1"/>
</dbReference>
<dbReference type="InterPro" id="IPR015946">
    <property type="entry name" value="KH_dom-like_a/b"/>
</dbReference>
<dbReference type="PANTHER" id="PTHR39624">
    <property type="entry name" value="PROTEIN INVOLVED IN RIMO-MEDIATED BETA-METHYLTHIOLATION OF RIBOSOMAL PROTEIN S12 YCAO"/>
    <property type="match status" value="1"/>
</dbReference>
<dbReference type="RefSeq" id="WP_353548856.1">
    <property type="nucleotide sequence ID" value="NZ_AP029612.1"/>
</dbReference>
<name>A0AAT9GKL6_9BACT</name>
<protein>
    <recommendedName>
        <fullName evidence="2">OsmC family peroxiredoxin</fullName>
    </recommendedName>
</protein>
<dbReference type="SUPFAM" id="SSF82784">
    <property type="entry name" value="OsmC-like"/>
    <property type="match status" value="1"/>
</dbReference>
<organism evidence="1">
    <name type="scientific">Sediminibacterium sp. KACHI17</name>
    <dbReference type="NCBI Taxonomy" id="1751071"/>
    <lineage>
        <taxon>Bacteria</taxon>
        <taxon>Pseudomonadati</taxon>
        <taxon>Bacteroidota</taxon>
        <taxon>Chitinophagia</taxon>
        <taxon>Chitinophagales</taxon>
        <taxon>Chitinophagaceae</taxon>
        <taxon>Sediminibacterium</taxon>
    </lineage>
</organism>
<dbReference type="InterPro" id="IPR036102">
    <property type="entry name" value="OsmC/Ohrsf"/>
</dbReference>
<dbReference type="AlphaFoldDB" id="A0AAT9GKL6"/>
<proteinExistence type="predicted"/>
<sequence>MTKASITTTKYQVHLENGRHVFSADEPAAQGGTDLAPAPDELLEAALASCTAITLRMYADRKQWPVEAIDVAVGLERMDGKTVFSRNIQLKGNLDQEQKDRLLQIAKLCPVSKTLSGAIEVNSSIN</sequence>
<dbReference type="InterPro" id="IPR003718">
    <property type="entry name" value="OsmC/Ohr_fam"/>
</dbReference>